<dbReference type="EMBL" id="CP004121">
    <property type="protein sequence ID" value="AGF58500.1"/>
    <property type="molecule type" value="Genomic_DNA"/>
</dbReference>
<sequence length="304" mass="35028">MKLGFVSAILDTYTFEEMIDFASENDFECVEVACWPKGKAERRYAGVTHINVDELDDNKITYIKDYCSKKNVNLSSLAYYPNTLDPDLEKRETHVNHIKKLIVASNKLNIGVVTTFIGRDQNKTVEENLEIFKEVWTPIIKLAEENKVKVAIENCPMLFTNDQWPGGQNLATTPAIWRQMFSAIQSDYFGLNYDPSHFVWQQIDYIKPLYEFKDKIFHVHYKDIKVYKDKLDDVGIMATPLQYISPKLPGLGDVNWGKYVSALTDIGYKGNTCIEIEDKAFEGSDEEIQNSLLLSQKYLKQFVI</sequence>
<evidence type="ECO:0000313" key="2">
    <source>
        <dbReference type="EMBL" id="AGF58500.1"/>
    </source>
</evidence>
<dbReference type="KEGG" id="csr:Cspa_c47470"/>
<dbReference type="PATRIC" id="fig|931276.5.peg.4784"/>
<gene>
    <name evidence="2" type="ORF">Cspa_c47470</name>
</gene>
<evidence type="ECO:0000259" key="1">
    <source>
        <dbReference type="Pfam" id="PF01261"/>
    </source>
</evidence>
<dbReference type="InterPro" id="IPR013022">
    <property type="entry name" value="Xyl_isomerase-like_TIM-brl"/>
</dbReference>
<dbReference type="Gene3D" id="3.20.20.150">
    <property type="entry name" value="Divalent-metal-dependent TIM barrel enzymes"/>
    <property type="match status" value="1"/>
</dbReference>
<dbReference type="PANTHER" id="PTHR12110">
    <property type="entry name" value="HYDROXYPYRUVATE ISOMERASE"/>
    <property type="match status" value="1"/>
</dbReference>
<evidence type="ECO:0000313" key="3">
    <source>
        <dbReference type="Proteomes" id="UP000011728"/>
    </source>
</evidence>
<dbReference type="Proteomes" id="UP000011728">
    <property type="component" value="Chromosome"/>
</dbReference>
<name>M1LYX2_9CLOT</name>
<dbReference type="STRING" id="36745.CLSAP_45200"/>
<dbReference type="InterPro" id="IPR050312">
    <property type="entry name" value="IolE/XylAMocC-like"/>
</dbReference>
<feature type="domain" description="Xylose isomerase-like TIM barrel" evidence="1">
    <location>
        <begin position="19"/>
        <end position="288"/>
    </location>
</feature>
<proteinExistence type="predicted"/>
<keyword evidence="2" id="KW-0413">Isomerase</keyword>
<dbReference type="GO" id="GO:0016853">
    <property type="term" value="F:isomerase activity"/>
    <property type="evidence" value="ECO:0007669"/>
    <property type="project" value="UniProtKB-KW"/>
</dbReference>
<dbReference type="PANTHER" id="PTHR12110:SF21">
    <property type="entry name" value="XYLOSE ISOMERASE-LIKE TIM BARREL DOMAIN-CONTAINING PROTEIN"/>
    <property type="match status" value="1"/>
</dbReference>
<dbReference type="HOGENOM" id="CLU_061796_2_0_9"/>
<dbReference type="AlphaFoldDB" id="M1LYX2"/>
<dbReference type="RefSeq" id="WP_015394809.1">
    <property type="nucleotide sequence ID" value="NC_020291.1"/>
</dbReference>
<accession>M1LYX2</accession>
<protein>
    <submittedName>
        <fullName evidence="2">Sugar phosphate isomerase/epimerase</fullName>
    </submittedName>
</protein>
<dbReference type="Pfam" id="PF01261">
    <property type="entry name" value="AP_endonuc_2"/>
    <property type="match status" value="1"/>
</dbReference>
<organism evidence="2 3">
    <name type="scientific">Clostridium saccharoperbutylacetonicum N1-4(HMT)</name>
    <dbReference type="NCBI Taxonomy" id="931276"/>
    <lineage>
        <taxon>Bacteria</taxon>
        <taxon>Bacillati</taxon>
        <taxon>Bacillota</taxon>
        <taxon>Clostridia</taxon>
        <taxon>Eubacteriales</taxon>
        <taxon>Clostridiaceae</taxon>
        <taxon>Clostridium</taxon>
    </lineage>
</organism>
<dbReference type="OrthoDB" id="9779184at2"/>
<reference evidence="2 3" key="1">
    <citation type="submission" date="2013-02" db="EMBL/GenBank/DDBJ databases">
        <title>Genome sequence of Clostridium saccharoperbutylacetonicum N1-4(HMT).</title>
        <authorList>
            <person name="Poehlein A."/>
            <person name="Daniel R."/>
        </authorList>
    </citation>
    <scope>NUCLEOTIDE SEQUENCE [LARGE SCALE GENOMIC DNA]</scope>
    <source>
        <strain evidence="3">N1-4(HMT)</strain>
    </source>
</reference>
<dbReference type="InterPro" id="IPR036237">
    <property type="entry name" value="Xyl_isomerase-like_sf"/>
</dbReference>
<keyword evidence="3" id="KW-1185">Reference proteome</keyword>
<dbReference type="SUPFAM" id="SSF51658">
    <property type="entry name" value="Xylose isomerase-like"/>
    <property type="match status" value="1"/>
</dbReference>
<dbReference type="eggNOG" id="COG1082">
    <property type="taxonomic scope" value="Bacteria"/>
</dbReference>